<evidence type="ECO:0000256" key="4">
    <source>
        <dbReference type="ARBA" id="ARBA00047867"/>
    </source>
</evidence>
<dbReference type="SUPFAM" id="SSF51735">
    <property type="entry name" value="NAD(P)-binding Rossmann-fold domains"/>
    <property type="match status" value="1"/>
</dbReference>
<reference evidence="8 9" key="1">
    <citation type="journal article" date="2016" name="Sci. Rep.">
        <title>The Dendrobium catenatum Lindl. genome sequence provides insights into polysaccharide synthase, floral development and adaptive evolution.</title>
        <authorList>
            <person name="Zhang G.Q."/>
            <person name="Xu Q."/>
            <person name="Bian C."/>
            <person name="Tsai W.C."/>
            <person name="Yeh C.M."/>
            <person name="Liu K.W."/>
            <person name="Yoshida K."/>
            <person name="Zhang L.S."/>
            <person name="Chang S.B."/>
            <person name="Chen F."/>
            <person name="Shi Y."/>
            <person name="Su Y.Y."/>
            <person name="Zhang Y.Q."/>
            <person name="Chen L.J."/>
            <person name="Yin Y."/>
            <person name="Lin M."/>
            <person name="Huang H."/>
            <person name="Deng H."/>
            <person name="Wang Z.W."/>
            <person name="Zhu S.L."/>
            <person name="Zhao X."/>
            <person name="Deng C."/>
            <person name="Niu S.C."/>
            <person name="Huang J."/>
            <person name="Wang M."/>
            <person name="Liu G.H."/>
            <person name="Yang H.J."/>
            <person name="Xiao X.J."/>
            <person name="Hsiao Y.Y."/>
            <person name="Wu W.L."/>
            <person name="Chen Y.Y."/>
            <person name="Mitsuda N."/>
            <person name="Ohme-Takagi M."/>
            <person name="Luo Y.B."/>
            <person name="Van de Peer Y."/>
            <person name="Liu Z.J."/>
        </authorList>
    </citation>
    <scope>NUCLEOTIDE SEQUENCE [LARGE SCALE GENOMIC DNA]</scope>
    <source>
        <tissue evidence="8">The whole plant</tissue>
    </source>
</reference>
<comment type="similarity">
    <text evidence="6">Belongs to the Glu/Leu/Phe/Val dehydrogenases family.</text>
</comment>
<evidence type="ECO:0000256" key="1">
    <source>
        <dbReference type="ARBA" id="ARBA00012889"/>
    </source>
</evidence>
<dbReference type="PANTHER" id="PTHR11606:SF24">
    <property type="entry name" value="NAD-SPECIFIC GLUTAMATE DEHYDROGENASE"/>
    <property type="match status" value="1"/>
</dbReference>
<evidence type="ECO:0000313" key="9">
    <source>
        <dbReference type="Proteomes" id="UP000233837"/>
    </source>
</evidence>
<keyword evidence="9" id="KW-1185">Reference proteome</keyword>
<evidence type="ECO:0000256" key="2">
    <source>
        <dbReference type="ARBA" id="ARBA00023002"/>
    </source>
</evidence>
<comment type="catalytic activity">
    <reaction evidence="4">
        <text>L-glutamate + NAD(+) + H2O = 2-oxoglutarate + NH4(+) + NADH + H(+)</text>
        <dbReference type="Rhea" id="RHEA:15133"/>
        <dbReference type="ChEBI" id="CHEBI:15377"/>
        <dbReference type="ChEBI" id="CHEBI:15378"/>
        <dbReference type="ChEBI" id="CHEBI:16810"/>
        <dbReference type="ChEBI" id="CHEBI:28938"/>
        <dbReference type="ChEBI" id="CHEBI:29985"/>
        <dbReference type="ChEBI" id="CHEBI:57540"/>
        <dbReference type="ChEBI" id="CHEBI:57945"/>
        <dbReference type="EC" id="1.4.1.3"/>
    </reaction>
</comment>
<dbReference type="EC" id="1.4.1.3" evidence="1"/>
<gene>
    <name evidence="8" type="primary">GDH2</name>
    <name evidence="8" type="ORF">MA16_Dca010264</name>
</gene>
<evidence type="ECO:0000256" key="6">
    <source>
        <dbReference type="RuleBase" id="RU004417"/>
    </source>
</evidence>
<feature type="domain" description="Glutamate/phenylalanine/leucine/valine/L-tryptophan dehydrogenase C-terminal" evidence="7">
    <location>
        <begin position="74"/>
        <end position="225"/>
    </location>
</feature>
<protein>
    <recommendedName>
        <fullName evidence="1">glutamate dehydrogenase [NAD(P)(+)]</fullName>
        <ecNumber evidence="1">1.4.1.3</ecNumber>
    </recommendedName>
</protein>
<evidence type="ECO:0000259" key="7">
    <source>
        <dbReference type="SMART" id="SM00839"/>
    </source>
</evidence>
<keyword evidence="3" id="KW-0520">NAD</keyword>
<comment type="catalytic activity">
    <reaction evidence="5">
        <text>L-glutamate + NADP(+) + H2O = 2-oxoglutarate + NH4(+) + NADPH + H(+)</text>
        <dbReference type="Rhea" id="RHEA:11612"/>
        <dbReference type="ChEBI" id="CHEBI:15377"/>
        <dbReference type="ChEBI" id="CHEBI:15378"/>
        <dbReference type="ChEBI" id="CHEBI:16810"/>
        <dbReference type="ChEBI" id="CHEBI:28938"/>
        <dbReference type="ChEBI" id="CHEBI:29985"/>
        <dbReference type="ChEBI" id="CHEBI:57783"/>
        <dbReference type="ChEBI" id="CHEBI:58349"/>
        <dbReference type="EC" id="1.4.1.3"/>
    </reaction>
</comment>
<dbReference type="InterPro" id="IPR036291">
    <property type="entry name" value="NAD(P)-bd_dom_sf"/>
</dbReference>
<accession>A0A2I0W3B0</accession>
<organism evidence="8 9">
    <name type="scientific">Dendrobium catenatum</name>
    <dbReference type="NCBI Taxonomy" id="906689"/>
    <lineage>
        <taxon>Eukaryota</taxon>
        <taxon>Viridiplantae</taxon>
        <taxon>Streptophyta</taxon>
        <taxon>Embryophyta</taxon>
        <taxon>Tracheophyta</taxon>
        <taxon>Spermatophyta</taxon>
        <taxon>Magnoliopsida</taxon>
        <taxon>Liliopsida</taxon>
        <taxon>Asparagales</taxon>
        <taxon>Orchidaceae</taxon>
        <taxon>Epidendroideae</taxon>
        <taxon>Malaxideae</taxon>
        <taxon>Dendrobiinae</taxon>
        <taxon>Dendrobium</taxon>
    </lineage>
</organism>
<dbReference type="Gene3D" id="3.40.50.720">
    <property type="entry name" value="NAD(P)-binding Rossmann-like Domain"/>
    <property type="match status" value="2"/>
</dbReference>
<dbReference type="PANTHER" id="PTHR11606">
    <property type="entry name" value="GLUTAMATE DEHYDROGENASE"/>
    <property type="match status" value="1"/>
</dbReference>
<evidence type="ECO:0000256" key="5">
    <source>
        <dbReference type="ARBA" id="ARBA00048577"/>
    </source>
</evidence>
<dbReference type="AlphaFoldDB" id="A0A2I0W3B0"/>
<dbReference type="STRING" id="906689.A0A2I0W3B0"/>
<sequence length="248" mass="27195">MATSATSPLSRKPSNNVLSLNENLKILPQVVIIHLALQIDSPGLILSWILDECSKFHVLSPAIVTGKLIDLGGLLGTEDATGHGFIFVIDALLGEYGKSIQGLTFAIKGFGNVGSWAAKHIHERVERSLLLGMCLALGIFLHRENVVSIKVKYIIEAANHHTDPEAKEILSKKGVVILPEIYANASGVTVSYFKDPEIDSQIEEHISHIQNLRSRRIAYDFDTFLPPNDTLRRSRALLKQGKNDVGTS</sequence>
<reference evidence="8 9" key="2">
    <citation type="journal article" date="2017" name="Nature">
        <title>The Apostasia genome and the evolution of orchids.</title>
        <authorList>
            <person name="Zhang G.Q."/>
            <person name="Liu K.W."/>
            <person name="Li Z."/>
            <person name="Lohaus R."/>
            <person name="Hsiao Y.Y."/>
            <person name="Niu S.C."/>
            <person name="Wang J.Y."/>
            <person name="Lin Y.C."/>
            <person name="Xu Q."/>
            <person name="Chen L.J."/>
            <person name="Yoshida K."/>
            <person name="Fujiwara S."/>
            <person name="Wang Z.W."/>
            <person name="Zhang Y.Q."/>
            <person name="Mitsuda N."/>
            <person name="Wang M."/>
            <person name="Liu G.H."/>
            <person name="Pecoraro L."/>
            <person name="Huang H.X."/>
            <person name="Xiao X.J."/>
            <person name="Lin M."/>
            <person name="Wu X.Y."/>
            <person name="Wu W.L."/>
            <person name="Chen Y.Y."/>
            <person name="Chang S.B."/>
            <person name="Sakamoto S."/>
            <person name="Ohme-Takagi M."/>
            <person name="Yagi M."/>
            <person name="Zeng S.J."/>
            <person name="Shen C.Y."/>
            <person name="Yeh C.M."/>
            <person name="Luo Y.B."/>
            <person name="Tsai W.C."/>
            <person name="Van de Peer Y."/>
            <person name="Liu Z.J."/>
        </authorList>
    </citation>
    <scope>NUCLEOTIDE SEQUENCE [LARGE SCALE GENOMIC DNA]</scope>
    <source>
        <tissue evidence="8">The whole plant</tissue>
    </source>
</reference>
<dbReference type="PRINTS" id="PR00082">
    <property type="entry name" value="GLFDHDRGNASE"/>
</dbReference>
<dbReference type="Pfam" id="PF00208">
    <property type="entry name" value="ELFV_dehydrog"/>
    <property type="match status" value="2"/>
</dbReference>
<dbReference type="InterPro" id="IPR006095">
    <property type="entry name" value="Glu/Leu/Phe/Val/Trp_DH"/>
</dbReference>
<dbReference type="GO" id="GO:0006538">
    <property type="term" value="P:L-glutamate catabolic process"/>
    <property type="evidence" value="ECO:0007669"/>
    <property type="project" value="TreeGrafter"/>
</dbReference>
<keyword evidence="2 6" id="KW-0560">Oxidoreductase</keyword>
<name>A0A2I0W3B0_9ASPA</name>
<evidence type="ECO:0000256" key="3">
    <source>
        <dbReference type="ARBA" id="ARBA00023027"/>
    </source>
</evidence>
<dbReference type="GO" id="GO:0005739">
    <property type="term" value="C:mitochondrion"/>
    <property type="evidence" value="ECO:0007669"/>
    <property type="project" value="TreeGrafter"/>
</dbReference>
<proteinExistence type="inferred from homology"/>
<dbReference type="EMBL" id="KZ502946">
    <property type="protein sequence ID" value="PKU70144.1"/>
    <property type="molecule type" value="Genomic_DNA"/>
</dbReference>
<evidence type="ECO:0000313" key="8">
    <source>
        <dbReference type="EMBL" id="PKU70144.1"/>
    </source>
</evidence>
<dbReference type="InterPro" id="IPR006096">
    <property type="entry name" value="Glu/Leu/Phe/Val/Trp_DH_C"/>
</dbReference>
<dbReference type="SMART" id="SM00839">
    <property type="entry name" value="ELFV_dehydrog"/>
    <property type="match status" value="1"/>
</dbReference>
<dbReference type="GO" id="GO:0004352">
    <property type="term" value="F:glutamate dehydrogenase (NAD+) activity"/>
    <property type="evidence" value="ECO:0007669"/>
    <property type="project" value="TreeGrafter"/>
</dbReference>
<dbReference type="Proteomes" id="UP000233837">
    <property type="component" value="Unassembled WGS sequence"/>
</dbReference>